<sequence>MMQLPEHHAVCMKRSAQQLRLHATVYLCTLCPRTDTNIGSVNEEIQKLCMDNGAVLIDCYHSFIYANNTTIRPFYFKDSIRLCQKCLSRLVSTINAVTPIVKFKHTSARQSTHRAATRYSWPPWTGATYGIRGRFQNNGRQFGNRNFQLRGRWPP</sequence>
<keyword evidence="2" id="KW-1185">Reference proteome</keyword>
<protein>
    <submittedName>
        <fullName evidence="1">Uncharacterized protein</fullName>
    </submittedName>
</protein>
<evidence type="ECO:0000313" key="1">
    <source>
        <dbReference type="EMBL" id="KAH3857571.1"/>
    </source>
</evidence>
<dbReference type="Proteomes" id="UP000828390">
    <property type="component" value="Unassembled WGS sequence"/>
</dbReference>
<dbReference type="InterPro" id="IPR036514">
    <property type="entry name" value="SGNH_hydro_sf"/>
</dbReference>
<dbReference type="Gene3D" id="3.40.50.1110">
    <property type="entry name" value="SGNH hydrolase"/>
    <property type="match status" value="1"/>
</dbReference>
<evidence type="ECO:0000313" key="2">
    <source>
        <dbReference type="Proteomes" id="UP000828390"/>
    </source>
</evidence>
<dbReference type="AlphaFoldDB" id="A0A9D4LGD9"/>
<gene>
    <name evidence="1" type="ORF">DPMN_100181</name>
</gene>
<reference evidence="1" key="1">
    <citation type="journal article" date="2019" name="bioRxiv">
        <title>The Genome of the Zebra Mussel, Dreissena polymorpha: A Resource for Invasive Species Research.</title>
        <authorList>
            <person name="McCartney M.A."/>
            <person name="Auch B."/>
            <person name="Kono T."/>
            <person name="Mallez S."/>
            <person name="Zhang Y."/>
            <person name="Obille A."/>
            <person name="Becker A."/>
            <person name="Abrahante J.E."/>
            <person name="Garbe J."/>
            <person name="Badalamenti J.P."/>
            <person name="Herman A."/>
            <person name="Mangelson H."/>
            <person name="Liachko I."/>
            <person name="Sullivan S."/>
            <person name="Sone E.D."/>
            <person name="Koren S."/>
            <person name="Silverstein K.A.T."/>
            <person name="Beckman K.B."/>
            <person name="Gohl D.M."/>
        </authorList>
    </citation>
    <scope>NUCLEOTIDE SEQUENCE</scope>
    <source>
        <strain evidence="1">Duluth1</strain>
        <tissue evidence="1">Whole animal</tissue>
    </source>
</reference>
<name>A0A9D4LGD9_DREPO</name>
<accession>A0A9D4LGD9</accession>
<organism evidence="1 2">
    <name type="scientific">Dreissena polymorpha</name>
    <name type="common">Zebra mussel</name>
    <name type="synonym">Mytilus polymorpha</name>
    <dbReference type="NCBI Taxonomy" id="45954"/>
    <lineage>
        <taxon>Eukaryota</taxon>
        <taxon>Metazoa</taxon>
        <taxon>Spiralia</taxon>
        <taxon>Lophotrochozoa</taxon>
        <taxon>Mollusca</taxon>
        <taxon>Bivalvia</taxon>
        <taxon>Autobranchia</taxon>
        <taxon>Heteroconchia</taxon>
        <taxon>Euheterodonta</taxon>
        <taxon>Imparidentia</taxon>
        <taxon>Neoheterodontei</taxon>
        <taxon>Myida</taxon>
        <taxon>Dreissenoidea</taxon>
        <taxon>Dreissenidae</taxon>
        <taxon>Dreissena</taxon>
    </lineage>
</organism>
<proteinExistence type="predicted"/>
<dbReference type="EMBL" id="JAIWYP010000003">
    <property type="protein sequence ID" value="KAH3857571.1"/>
    <property type="molecule type" value="Genomic_DNA"/>
</dbReference>
<comment type="caution">
    <text evidence="1">The sequence shown here is derived from an EMBL/GenBank/DDBJ whole genome shotgun (WGS) entry which is preliminary data.</text>
</comment>
<reference evidence="1" key="2">
    <citation type="submission" date="2020-11" db="EMBL/GenBank/DDBJ databases">
        <authorList>
            <person name="McCartney M.A."/>
            <person name="Auch B."/>
            <person name="Kono T."/>
            <person name="Mallez S."/>
            <person name="Becker A."/>
            <person name="Gohl D.M."/>
            <person name="Silverstein K.A.T."/>
            <person name="Koren S."/>
            <person name="Bechman K.B."/>
            <person name="Herman A."/>
            <person name="Abrahante J.E."/>
            <person name="Garbe J."/>
        </authorList>
    </citation>
    <scope>NUCLEOTIDE SEQUENCE</scope>
    <source>
        <strain evidence="1">Duluth1</strain>
        <tissue evidence="1">Whole animal</tissue>
    </source>
</reference>